<dbReference type="GO" id="GO:0003677">
    <property type="term" value="F:DNA binding"/>
    <property type="evidence" value="ECO:0007669"/>
    <property type="project" value="UniProtKB-KW"/>
</dbReference>
<dbReference type="InterPro" id="IPR002104">
    <property type="entry name" value="Integrase_catalytic"/>
</dbReference>
<sequence>MIRATIKLMLDGKPMANGDYAVYLRILKDRKQKKISIGLSCMKENFVNESFSKQHPSYQTENEILLKLKGRALEIIRSFKLNHNNFTLEEFEEAFRGVKTKQKVNVIDFFNEIISEMTRSGRISNAKAYNDTKDSLKKFKGKNFSFEDVTSTFLEKYEVFLRETGSKNGGIAFRMREFRSIFNKARKRKLIPKEPYPFEDYKISKLKTESNKIALTLEEYKAIKKVDLTSQPHLLEAYNYFLFSILTRGMNFQDMMLLKWSNIRNGRIYYTRSKTKGKINLEIIPSVQVFLDYYKAQNRPTQFVFPILLKEDLSPQQIAYRKQKVLRRYNLKLKEIAKLAGVNKPITSYVARHSFATILKMKGTPIEKISEMMGHSDVSITIAYLKEFSDEDLDIENRKFNDL</sequence>
<dbReference type="GO" id="GO:0015074">
    <property type="term" value="P:DNA integration"/>
    <property type="evidence" value="ECO:0007669"/>
    <property type="project" value="InterPro"/>
</dbReference>
<evidence type="ECO:0000256" key="2">
    <source>
        <dbReference type="ARBA" id="ARBA00023125"/>
    </source>
</evidence>
<feature type="domain" description="Tyr recombinase" evidence="4">
    <location>
        <begin position="210"/>
        <end position="397"/>
    </location>
</feature>
<evidence type="ECO:0000259" key="4">
    <source>
        <dbReference type="PROSITE" id="PS51898"/>
    </source>
</evidence>
<evidence type="ECO:0000256" key="3">
    <source>
        <dbReference type="ARBA" id="ARBA00023172"/>
    </source>
</evidence>
<dbReference type="Pfam" id="PF13102">
    <property type="entry name" value="Phage_int_SAM_5"/>
    <property type="match status" value="1"/>
</dbReference>
<dbReference type="Gene3D" id="1.10.150.130">
    <property type="match status" value="1"/>
</dbReference>
<name>A0A5D0R3D0_9FLAO</name>
<keyword evidence="2" id="KW-0238">DNA-binding</keyword>
<evidence type="ECO:0000313" key="6">
    <source>
        <dbReference type="Proteomes" id="UP000324358"/>
    </source>
</evidence>
<dbReference type="Pfam" id="PF00589">
    <property type="entry name" value="Phage_integrase"/>
    <property type="match status" value="1"/>
</dbReference>
<dbReference type="SUPFAM" id="SSF56349">
    <property type="entry name" value="DNA breaking-rejoining enzymes"/>
    <property type="match status" value="1"/>
</dbReference>
<dbReference type="PANTHER" id="PTHR30349">
    <property type="entry name" value="PHAGE INTEGRASE-RELATED"/>
    <property type="match status" value="1"/>
</dbReference>
<dbReference type="EMBL" id="VSKL01000001">
    <property type="protein sequence ID" value="TYB75138.1"/>
    <property type="molecule type" value="Genomic_DNA"/>
</dbReference>
<dbReference type="InterPro" id="IPR013762">
    <property type="entry name" value="Integrase-like_cat_sf"/>
</dbReference>
<dbReference type="Pfam" id="PF17293">
    <property type="entry name" value="Arm-DNA-bind_5"/>
    <property type="match status" value="1"/>
</dbReference>
<dbReference type="InterPro" id="IPR035386">
    <property type="entry name" value="Arm-DNA-bind_5"/>
</dbReference>
<comment type="caution">
    <text evidence="5">The sequence shown here is derived from an EMBL/GenBank/DDBJ whole genome shotgun (WGS) entry which is preliminary data.</text>
</comment>
<dbReference type="PROSITE" id="PS51898">
    <property type="entry name" value="TYR_RECOMBINASE"/>
    <property type="match status" value="1"/>
</dbReference>
<comment type="similarity">
    <text evidence="1">Belongs to the 'phage' integrase family.</text>
</comment>
<dbReference type="InterPro" id="IPR050090">
    <property type="entry name" value="Tyrosine_recombinase_XerCD"/>
</dbReference>
<reference evidence="5 6" key="1">
    <citation type="submission" date="2019-08" db="EMBL/GenBank/DDBJ databases">
        <title>Genomes of Antarctic Bizionia species.</title>
        <authorList>
            <person name="Bowman J.P."/>
        </authorList>
    </citation>
    <scope>NUCLEOTIDE SEQUENCE [LARGE SCALE GENOMIC DNA]</scope>
    <source>
        <strain evidence="5 6">APA-1</strain>
    </source>
</reference>
<dbReference type="CDD" id="cd01185">
    <property type="entry name" value="INTN1_C_like"/>
    <property type="match status" value="1"/>
</dbReference>
<dbReference type="RefSeq" id="WP_066254401.1">
    <property type="nucleotide sequence ID" value="NZ_VSKL01000001.1"/>
</dbReference>
<evidence type="ECO:0000313" key="5">
    <source>
        <dbReference type="EMBL" id="TYB75138.1"/>
    </source>
</evidence>
<protein>
    <submittedName>
        <fullName evidence="5">Site-specific integrase</fullName>
    </submittedName>
</protein>
<dbReference type="InterPro" id="IPR010998">
    <property type="entry name" value="Integrase_recombinase_N"/>
</dbReference>
<proteinExistence type="inferred from homology"/>
<dbReference type="Gene3D" id="1.10.443.10">
    <property type="entry name" value="Intergrase catalytic core"/>
    <property type="match status" value="1"/>
</dbReference>
<evidence type="ECO:0000256" key="1">
    <source>
        <dbReference type="ARBA" id="ARBA00008857"/>
    </source>
</evidence>
<organism evidence="5 6">
    <name type="scientific">Bizionia algoritergicola</name>
    <dbReference type="NCBI Taxonomy" id="291187"/>
    <lineage>
        <taxon>Bacteria</taxon>
        <taxon>Pseudomonadati</taxon>
        <taxon>Bacteroidota</taxon>
        <taxon>Flavobacteriia</taxon>
        <taxon>Flavobacteriales</taxon>
        <taxon>Flavobacteriaceae</taxon>
        <taxon>Bizionia</taxon>
    </lineage>
</organism>
<dbReference type="AlphaFoldDB" id="A0A5D0R3D0"/>
<dbReference type="InterPro" id="IPR011010">
    <property type="entry name" value="DNA_brk_join_enz"/>
</dbReference>
<dbReference type="GO" id="GO:0006310">
    <property type="term" value="P:DNA recombination"/>
    <property type="evidence" value="ECO:0007669"/>
    <property type="project" value="UniProtKB-KW"/>
</dbReference>
<gene>
    <name evidence="5" type="ORF">ES675_03145</name>
</gene>
<accession>A0A5D0R3D0</accession>
<dbReference type="InterPro" id="IPR025269">
    <property type="entry name" value="SAM-like_dom"/>
</dbReference>
<dbReference type="PANTHER" id="PTHR30349:SF64">
    <property type="entry name" value="PROPHAGE INTEGRASE INTD-RELATED"/>
    <property type="match status" value="1"/>
</dbReference>
<keyword evidence="3" id="KW-0233">DNA recombination</keyword>
<dbReference type="OrthoDB" id="1094492at2"/>
<dbReference type="Proteomes" id="UP000324358">
    <property type="component" value="Unassembled WGS sequence"/>
</dbReference>
<keyword evidence="6" id="KW-1185">Reference proteome</keyword>